<reference evidence="2" key="1">
    <citation type="journal article" date="2023" name="Int. J. Syst. Evol. Microbiol.">
        <title>Streptomyces meridianus sp. nov. isolated from brackish water of the Tagus estuary in Alcochete, Portugal.</title>
        <authorList>
            <person name="Santos J.D.N."/>
            <person name="Klimek D."/>
            <person name="Calusinska M."/>
            <person name="Lobo Da Cunha A."/>
            <person name="Catita J."/>
            <person name="Goncalves H."/>
            <person name="Gonzalez I."/>
            <person name="Reyes F."/>
            <person name="Lage O.M."/>
        </authorList>
    </citation>
    <scope>NUCLEOTIDE SEQUENCE</scope>
    <source>
        <strain evidence="2">MTZ3.1</strain>
    </source>
</reference>
<feature type="domain" description="VOC" evidence="1">
    <location>
        <begin position="150"/>
        <end position="265"/>
    </location>
</feature>
<organism evidence="2 3">
    <name type="scientific">Streptomyces meridianus</name>
    <dbReference type="NCBI Taxonomy" id="2938945"/>
    <lineage>
        <taxon>Bacteria</taxon>
        <taxon>Bacillati</taxon>
        <taxon>Actinomycetota</taxon>
        <taxon>Actinomycetes</taxon>
        <taxon>Kitasatosporales</taxon>
        <taxon>Streptomycetaceae</taxon>
        <taxon>Streptomyces</taxon>
    </lineage>
</organism>
<sequence>MGTGQRVSERSHRTIAGQGPHAPWWVSLMVHDLSATQDFYGGLFGWTFAPGPRQLGPYVRAMLDGHVVAGLGRLPDDRGLLPAWTPYPLSGDADLTAEEIRFHGGTVAVGPLDTGDAGRLVIASDPTGAVFGVWQPHEDADGAMPSGPGTPVWNELTTPFSVAAGTFYASVFGFEVESVAGARPGRLTLLLDGRPVAALREPDDGAPGPQGSHWRTYFEVEDADGAAARVVELGGRVLRGPSDGPAGRTVTAADPDGAVFALVDPANGAVQQSG</sequence>
<dbReference type="Proteomes" id="UP001167160">
    <property type="component" value="Unassembled WGS sequence"/>
</dbReference>
<keyword evidence="3" id="KW-1185">Reference proteome</keyword>
<dbReference type="CDD" id="cd07247">
    <property type="entry name" value="SgaA_N_like"/>
    <property type="match status" value="2"/>
</dbReference>
<dbReference type="EMBL" id="JAMQGM010000033">
    <property type="protein sequence ID" value="MCM2578857.1"/>
    <property type="molecule type" value="Genomic_DNA"/>
</dbReference>
<protein>
    <submittedName>
        <fullName evidence="2">VOC family protein</fullName>
    </submittedName>
</protein>
<dbReference type="InterPro" id="IPR052164">
    <property type="entry name" value="Anthracycline_SecMetBiosynth"/>
</dbReference>
<dbReference type="PANTHER" id="PTHR33993:SF10">
    <property type="entry name" value="CONSERVED PROTEIN"/>
    <property type="match status" value="1"/>
</dbReference>
<feature type="domain" description="VOC" evidence="1">
    <location>
        <begin position="22"/>
        <end position="136"/>
    </location>
</feature>
<dbReference type="InterPro" id="IPR004360">
    <property type="entry name" value="Glyas_Fos-R_dOase_dom"/>
</dbReference>
<dbReference type="Pfam" id="PF00903">
    <property type="entry name" value="Glyoxalase"/>
    <property type="match status" value="1"/>
</dbReference>
<evidence type="ECO:0000313" key="2">
    <source>
        <dbReference type="EMBL" id="MCM2578857.1"/>
    </source>
</evidence>
<dbReference type="PROSITE" id="PS51819">
    <property type="entry name" value="VOC"/>
    <property type="match status" value="2"/>
</dbReference>
<dbReference type="SUPFAM" id="SSF54593">
    <property type="entry name" value="Glyoxalase/Bleomycin resistance protein/Dihydroxybiphenyl dioxygenase"/>
    <property type="match status" value="2"/>
</dbReference>
<dbReference type="Gene3D" id="3.10.180.10">
    <property type="entry name" value="2,3-Dihydroxybiphenyl 1,2-Dioxygenase, domain 1"/>
    <property type="match status" value="2"/>
</dbReference>
<dbReference type="InterPro" id="IPR029068">
    <property type="entry name" value="Glyas_Bleomycin-R_OHBP_Dase"/>
</dbReference>
<dbReference type="InterPro" id="IPR037523">
    <property type="entry name" value="VOC_core"/>
</dbReference>
<dbReference type="PANTHER" id="PTHR33993">
    <property type="entry name" value="GLYOXALASE-RELATED"/>
    <property type="match status" value="1"/>
</dbReference>
<proteinExistence type="predicted"/>
<evidence type="ECO:0000313" key="3">
    <source>
        <dbReference type="Proteomes" id="UP001167160"/>
    </source>
</evidence>
<comment type="caution">
    <text evidence="2">The sequence shown here is derived from an EMBL/GenBank/DDBJ whole genome shotgun (WGS) entry which is preliminary data.</text>
</comment>
<evidence type="ECO:0000259" key="1">
    <source>
        <dbReference type="PROSITE" id="PS51819"/>
    </source>
</evidence>
<dbReference type="RefSeq" id="WP_251415968.1">
    <property type="nucleotide sequence ID" value="NZ_JAMQGM010000033.1"/>
</dbReference>
<gene>
    <name evidence="2" type="ORF">M1E25_16115</name>
</gene>
<name>A0ABT0X8K9_9ACTN</name>
<accession>A0ABT0X8K9</accession>